<feature type="compositionally biased region" description="Polar residues" evidence="1">
    <location>
        <begin position="173"/>
        <end position="190"/>
    </location>
</feature>
<evidence type="ECO:0000313" key="5">
    <source>
        <dbReference type="Proteomes" id="UP001154265"/>
    </source>
</evidence>
<dbReference type="EMBL" id="JAKKUT010000008">
    <property type="protein sequence ID" value="MDG2992260.1"/>
    <property type="molecule type" value="Genomic_DNA"/>
</dbReference>
<accession>A0ABT6F323</accession>
<dbReference type="InterPro" id="IPR008984">
    <property type="entry name" value="SMAD_FHA_dom_sf"/>
</dbReference>
<keyword evidence="5" id="KW-1185">Reference proteome</keyword>
<dbReference type="InterPro" id="IPR000253">
    <property type="entry name" value="FHA_dom"/>
</dbReference>
<evidence type="ECO:0000259" key="3">
    <source>
        <dbReference type="PROSITE" id="PS50006"/>
    </source>
</evidence>
<keyword evidence="2" id="KW-0812">Transmembrane</keyword>
<proteinExistence type="predicted"/>
<feature type="transmembrane region" description="Helical" evidence="2">
    <location>
        <begin position="217"/>
        <end position="238"/>
    </location>
</feature>
<keyword evidence="2" id="KW-0472">Membrane</keyword>
<dbReference type="RefSeq" id="WP_277868179.1">
    <property type="nucleotide sequence ID" value="NZ_JAKKUT010000008.1"/>
</dbReference>
<dbReference type="Gene3D" id="2.60.200.20">
    <property type="match status" value="1"/>
</dbReference>
<dbReference type="CDD" id="cd00060">
    <property type="entry name" value="FHA"/>
    <property type="match status" value="1"/>
</dbReference>
<sequence length="256" mass="27595">MSSQQQERHILVINGLRGRQAIALEAAAYSLGRDLTNAIVLDFETVSRQHAILLRVPVPGTKEYCYRLVDGNANGKPSTNGTFVNGKRTASHDLKHGDVLLFGRKVKASYLMVSMAETEFSKYLESIAFQSIKSQSMSPKETLVGAEMSGELLARLNADRPVRELAPVGSPTAVTTETALNNRDTVSGQEETPESNALPMAKDTVHEDQPNATWQQWAWAVAVVGAIALGGVGVSVFLNSSQSNSNPSQPTQGQSQ</sequence>
<reference evidence="4" key="1">
    <citation type="journal article" date="2022" name="Genome Biol. Evol.">
        <title>A New Gene Family Diagnostic for Intracellular Biomineralization of Amorphous Ca Carbonates by Cyanobacteria.</title>
        <authorList>
            <person name="Benzerara K."/>
            <person name="Duprat E."/>
            <person name="Bitard-Feildel T."/>
            <person name="Caumes G."/>
            <person name="Cassier-Chauvat C."/>
            <person name="Chauvat F."/>
            <person name="Dezi M."/>
            <person name="Diop S.I."/>
            <person name="Gaschignard G."/>
            <person name="Gorgen S."/>
            <person name="Gugger M."/>
            <person name="Lopez-Garcia P."/>
            <person name="Millet M."/>
            <person name="Skouri-Panet F."/>
            <person name="Moreira D."/>
            <person name="Callebaut I."/>
        </authorList>
    </citation>
    <scope>NUCLEOTIDE SEQUENCE</scope>
    <source>
        <strain evidence="4">G9</strain>
    </source>
</reference>
<evidence type="ECO:0000256" key="2">
    <source>
        <dbReference type="SAM" id="Phobius"/>
    </source>
</evidence>
<feature type="region of interest" description="Disordered" evidence="1">
    <location>
        <begin position="173"/>
        <end position="196"/>
    </location>
</feature>
<reference evidence="4" key="2">
    <citation type="submission" date="2022-01" db="EMBL/GenBank/DDBJ databases">
        <authorList>
            <person name="Zivanovic Y."/>
            <person name="Moreira D."/>
            <person name="Lopez-Garcia P."/>
        </authorList>
    </citation>
    <scope>NUCLEOTIDE SEQUENCE</scope>
    <source>
        <strain evidence="4">G9</strain>
    </source>
</reference>
<dbReference type="Proteomes" id="UP001154265">
    <property type="component" value="Unassembled WGS sequence"/>
</dbReference>
<comment type="caution">
    <text evidence="4">The sequence shown here is derived from an EMBL/GenBank/DDBJ whole genome shotgun (WGS) entry which is preliminary data.</text>
</comment>
<keyword evidence="2" id="KW-1133">Transmembrane helix</keyword>
<evidence type="ECO:0000313" key="4">
    <source>
        <dbReference type="EMBL" id="MDG2992260.1"/>
    </source>
</evidence>
<gene>
    <name evidence="4" type="ORF">L3556_15175</name>
</gene>
<dbReference type="SUPFAM" id="SSF49879">
    <property type="entry name" value="SMAD/FHA domain"/>
    <property type="match status" value="1"/>
</dbReference>
<name>A0ABT6F323_9SYNE</name>
<protein>
    <submittedName>
        <fullName evidence="4">FHA domain-containing protein</fullName>
    </submittedName>
</protein>
<organism evidence="4 5">
    <name type="scientific">Candidatus Synechococcus calcipolaris G9</name>
    <dbReference type="NCBI Taxonomy" id="1497997"/>
    <lineage>
        <taxon>Bacteria</taxon>
        <taxon>Bacillati</taxon>
        <taxon>Cyanobacteriota</taxon>
        <taxon>Cyanophyceae</taxon>
        <taxon>Synechococcales</taxon>
        <taxon>Synechococcaceae</taxon>
        <taxon>Synechococcus</taxon>
    </lineage>
</organism>
<feature type="domain" description="FHA" evidence="3">
    <location>
        <begin position="29"/>
        <end position="89"/>
    </location>
</feature>
<dbReference type="SMART" id="SM00240">
    <property type="entry name" value="FHA"/>
    <property type="match status" value="1"/>
</dbReference>
<dbReference type="PROSITE" id="PS50006">
    <property type="entry name" value="FHA_DOMAIN"/>
    <property type="match status" value="1"/>
</dbReference>
<evidence type="ECO:0000256" key="1">
    <source>
        <dbReference type="SAM" id="MobiDB-lite"/>
    </source>
</evidence>
<dbReference type="Pfam" id="PF00498">
    <property type="entry name" value="FHA"/>
    <property type="match status" value="1"/>
</dbReference>